<dbReference type="InterPro" id="IPR051681">
    <property type="entry name" value="Ser/Thr_Kinases-Pseudokinases"/>
</dbReference>
<name>A0A397SX09_9GLOM</name>
<keyword evidence="3 7" id="KW-0418">Kinase</keyword>
<evidence type="ECO:0000259" key="6">
    <source>
        <dbReference type="PROSITE" id="PS50011"/>
    </source>
</evidence>
<keyword evidence="1" id="KW-0808">Transferase</keyword>
<feature type="compositionally biased region" description="Acidic residues" evidence="5">
    <location>
        <begin position="399"/>
        <end position="408"/>
    </location>
</feature>
<feature type="region of interest" description="Disordered" evidence="5">
    <location>
        <begin position="391"/>
        <end position="413"/>
    </location>
</feature>
<evidence type="ECO:0000256" key="2">
    <source>
        <dbReference type="ARBA" id="ARBA00022741"/>
    </source>
</evidence>
<protein>
    <submittedName>
        <fullName evidence="7">Kinase-like domain-containing protein</fullName>
    </submittedName>
</protein>
<gene>
    <name evidence="7" type="ORF">C1645_823694</name>
</gene>
<evidence type="ECO:0000256" key="5">
    <source>
        <dbReference type="SAM" id="MobiDB-lite"/>
    </source>
</evidence>
<dbReference type="PANTHER" id="PTHR44329">
    <property type="entry name" value="SERINE/THREONINE-PROTEIN KINASE TNNI3K-RELATED"/>
    <property type="match status" value="1"/>
</dbReference>
<keyword evidence="8" id="KW-1185">Reference proteome</keyword>
<reference evidence="7 8" key="1">
    <citation type="submission" date="2018-06" db="EMBL/GenBank/DDBJ databases">
        <title>Comparative genomics reveals the genomic features of Rhizophagus irregularis, R. cerebriforme, R. diaphanum and Gigaspora rosea, and their symbiotic lifestyle signature.</title>
        <authorList>
            <person name="Morin E."/>
            <person name="San Clemente H."/>
            <person name="Chen E.C.H."/>
            <person name="De La Providencia I."/>
            <person name="Hainaut M."/>
            <person name="Kuo A."/>
            <person name="Kohler A."/>
            <person name="Murat C."/>
            <person name="Tang N."/>
            <person name="Roy S."/>
            <person name="Loubradou J."/>
            <person name="Henrissat B."/>
            <person name="Grigoriev I.V."/>
            <person name="Corradi N."/>
            <person name="Roux C."/>
            <person name="Martin F.M."/>
        </authorList>
    </citation>
    <scope>NUCLEOTIDE SEQUENCE [LARGE SCALE GENOMIC DNA]</scope>
    <source>
        <strain evidence="7 8">DAOM 227022</strain>
    </source>
</reference>
<proteinExistence type="predicted"/>
<evidence type="ECO:0000256" key="1">
    <source>
        <dbReference type="ARBA" id="ARBA00022679"/>
    </source>
</evidence>
<dbReference type="SUPFAM" id="SSF56112">
    <property type="entry name" value="Protein kinase-like (PK-like)"/>
    <property type="match status" value="1"/>
</dbReference>
<dbReference type="InterPro" id="IPR000719">
    <property type="entry name" value="Prot_kinase_dom"/>
</dbReference>
<evidence type="ECO:0000256" key="3">
    <source>
        <dbReference type="ARBA" id="ARBA00022777"/>
    </source>
</evidence>
<organism evidence="7 8">
    <name type="scientific">Glomus cerebriforme</name>
    <dbReference type="NCBI Taxonomy" id="658196"/>
    <lineage>
        <taxon>Eukaryota</taxon>
        <taxon>Fungi</taxon>
        <taxon>Fungi incertae sedis</taxon>
        <taxon>Mucoromycota</taxon>
        <taxon>Glomeromycotina</taxon>
        <taxon>Glomeromycetes</taxon>
        <taxon>Glomerales</taxon>
        <taxon>Glomeraceae</taxon>
        <taxon>Glomus</taxon>
    </lineage>
</organism>
<evidence type="ECO:0000313" key="8">
    <source>
        <dbReference type="Proteomes" id="UP000265703"/>
    </source>
</evidence>
<dbReference type="Gene3D" id="1.10.510.10">
    <property type="entry name" value="Transferase(Phosphotransferase) domain 1"/>
    <property type="match status" value="1"/>
</dbReference>
<evidence type="ECO:0000313" key="7">
    <source>
        <dbReference type="EMBL" id="RIA90192.1"/>
    </source>
</evidence>
<dbReference type="EMBL" id="QKYT01000188">
    <property type="protein sequence ID" value="RIA90192.1"/>
    <property type="molecule type" value="Genomic_DNA"/>
</dbReference>
<dbReference type="Pfam" id="PF07714">
    <property type="entry name" value="PK_Tyr_Ser-Thr"/>
    <property type="match status" value="1"/>
</dbReference>
<dbReference type="PANTHER" id="PTHR44329:SF288">
    <property type="entry name" value="MITOGEN-ACTIVATED PROTEIN KINASE KINASE KINASE 20"/>
    <property type="match status" value="1"/>
</dbReference>
<dbReference type="GO" id="GO:0005524">
    <property type="term" value="F:ATP binding"/>
    <property type="evidence" value="ECO:0007669"/>
    <property type="project" value="UniProtKB-KW"/>
</dbReference>
<accession>A0A397SX09</accession>
<sequence length="427" mass="50204">MVHELCKKCNTRKTDFNWCQSCNAKYFQQNFKSWTSGNSDIDKLIQESQLNAKNKNEILEWIEYDKFKNVEYISKGGFGTIYKAIWSEGHITNWNDKTNQWDRHFDKWQENIIALKSLNNSKDITFEFLNEIKSHLKLTNSKDIIGIYGITKDPKTSDFMMVMKYATKGNLRQNINKFGWQRKLFTLRDIARGLSYIHKEGLAHQDFHSGNILAYHSNHYNISDLGLCKPANEKSKKVYGVLPYVAPEVLRGNEYTQESDIYGFGIILYEVINKLPPYYNMAHEEFLAIKICQGLRPRFNIKIPQLIYDIYKQCVDADPLKRPTAEFLFERFRQWSRNILYDEKDSEMYKQVKEIDKFNEKQPKSSNNSDLTYITHSQAIYTSRLLNFNNLPEPKNADDEGEDDEDEYSTSIEPIDFTKLNVNFQGK</sequence>
<dbReference type="InterPro" id="IPR001245">
    <property type="entry name" value="Ser-Thr/Tyr_kinase_cat_dom"/>
</dbReference>
<dbReference type="Proteomes" id="UP000265703">
    <property type="component" value="Unassembled WGS sequence"/>
</dbReference>
<dbReference type="PROSITE" id="PS50011">
    <property type="entry name" value="PROTEIN_KINASE_DOM"/>
    <property type="match status" value="1"/>
</dbReference>
<feature type="domain" description="Protein kinase" evidence="6">
    <location>
        <begin position="67"/>
        <end position="336"/>
    </location>
</feature>
<dbReference type="AlphaFoldDB" id="A0A397SX09"/>
<dbReference type="GO" id="GO:0004674">
    <property type="term" value="F:protein serine/threonine kinase activity"/>
    <property type="evidence" value="ECO:0007669"/>
    <property type="project" value="TreeGrafter"/>
</dbReference>
<dbReference type="InterPro" id="IPR011009">
    <property type="entry name" value="Kinase-like_dom_sf"/>
</dbReference>
<keyword evidence="2" id="KW-0547">Nucleotide-binding</keyword>
<dbReference type="OrthoDB" id="2378341at2759"/>
<keyword evidence="4" id="KW-0067">ATP-binding</keyword>
<comment type="caution">
    <text evidence="7">The sequence shown here is derived from an EMBL/GenBank/DDBJ whole genome shotgun (WGS) entry which is preliminary data.</text>
</comment>
<evidence type="ECO:0000256" key="4">
    <source>
        <dbReference type="ARBA" id="ARBA00022840"/>
    </source>
</evidence>